<dbReference type="SUPFAM" id="SSF46557">
    <property type="entry name" value="GreA transcript cleavage protein, N-terminal domain"/>
    <property type="match status" value="1"/>
</dbReference>
<feature type="non-terminal residue" evidence="5">
    <location>
        <position position="1"/>
    </location>
</feature>
<dbReference type="GO" id="GO:0003677">
    <property type="term" value="F:DNA binding"/>
    <property type="evidence" value="ECO:0007669"/>
    <property type="project" value="InterPro"/>
</dbReference>
<dbReference type="InterPro" id="IPR036805">
    <property type="entry name" value="Tscrpt_elong_fac_GreA/B_N_sf"/>
</dbReference>
<dbReference type="Pfam" id="PF03449">
    <property type="entry name" value="GreA_GreB_N"/>
    <property type="match status" value="1"/>
</dbReference>
<evidence type="ECO:0000256" key="2">
    <source>
        <dbReference type="ARBA" id="ARBA00023163"/>
    </source>
</evidence>
<dbReference type="PANTHER" id="PTHR30437">
    <property type="entry name" value="TRANSCRIPTION ELONGATION FACTOR GREA"/>
    <property type="match status" value="1"/>
</dbReference>
<feature type="domain" description="Transcription elongation factor GreA/GreB C-terminal" evidence="3">
    <location>
        <begin position="43"/>
        <end position="115"/>
    </location>
</feature>
<dbReference type="Pfam" id="PF01272">
    <property type="entry name" value="GreA_GreB"/>
    <property type="match status" value="1"/>
</dbReference>
<evidence type="ECO:0000259" key="4">
    <source>
        <dbReference type="Pfam" id="PF03449"/>
    </source>
</evidence>
<accession>A0A382KNE1</accession>
<dbReference type="GO" id="GO:0032784">
    <property type="term" value="P:regulation of DNA-templated transcription elongation"/>
    <property type="evidence" value="ECO:0007669"/>
    <property type="project" value="InterPro"/>
</dbReference>
<gene>
    <name evidence="5" type="ORF">METZ01_LOCUS277055</name>
</gene>
<dbReference type="GO" id="GO:0006354">
    <property type="term" value="P:DNA-templated transcription elongation"/>
    <property type="evidence" value="ECO:0007669"/>
    <property type="project" value="TreeGrafter"/>
</dbReference>
<dbReference type="InterPro" id="IPR036953">
    <property type="entry name" value="GreA/GreB_C_sf"/>
</dbReference>
<evidence type="ECO:0000256" key="1">
    <source>
        <dbReference type="ARBA" id="ARBA00023015"/>
    </source>
</evidence>
<evidence type="ECO:0008006" key="6">
    <source>
        <dbReference type="Google" id="ProtNLM"/>
    </source>
</evidence>
<evidence type="ECO:0000259" key="3">
    <source>
        <dbReference type="Pfam" id="PF01272"/>
    </source>
</evidence>
<dbReference type="PIRSF" id="PIRSF006092">
    <property type="entry name" value="GreA_GreB"/>
    <property type="match status" value="1"/>
</dbReference>
<dbReference type="InterPro" id="IPR001437">
    <property type="entry name" value="Tscrpt_elong_fac_GreA/B_C"/>
</dbReference>
<protein>
    <recommendedName>
        <fullName evidence="6">Transcription elongation factor GreA/GreB C-terminal domain-containing protein</fullName>
    </recommendedName>
</protein>
<dbReference type="AlphaFoldDB" id="A0A382KNE1"/>
<dbReference type="Gene3D" id="3.10.50.30">
    <property type="entry name" value="Transcription elongation factor, GreA/GreB, C-terminal domain"/>
    <property type="match status" value="1"/>
</dbReference>
<dbReference type="EMBL" id="UINC01080866">
    <property type="protein sequence ID" value="SVC24201.1"/>
    <property type="molecule type" value="Genomic_DNA"/>
</dbReference>
<keyword evidence="1" id="KW-0805">Transcription regulation</keyword>
<dbReference type="PANTHER" id="PTHR30437:SF4">
    <property type="entry name" value="TRANSCRIPTION ELONGATION FACTOR GREA"/>
    <property type="match status" value="1"/>
</dbReference>
<organism evidence="5">
    <name type="scientific">marine metagenome</name>
    <dbReference type="NCBI Taxonomy" id="408172"/>
    <lineage>
        <taxon>unclassified sequences</taxon>
        <taxon>metagenomes</taxon>
        <taxon>ecological metagenomes</taxon>
    </lineage>
</organism>
<reference evidence="5" key="1">
    <citation type="submission" date="2018-05" db="EMBL/GenBank/DDBJ databases">
        <authorList>
            <person name="Lanie J.A."/>
            <person name="Ng W.-L."/>
            <person name="Kazmierczak K.M."/>
            <person name="Andrzejewski T.M."/>
            <person name="Davidsen T.M."/>
            <person name="Wayne K.J."/>
            <person name="Tettelin H."/>
            <person name="Glass J.I."/>
            <person name="Rusch D."/>
            <person name="Podicherti R."/>
            <person name="Tsui H.-C.T."/>
            <person name="Winkler M.E."/>
        </authorList>
    </citation>
    <scope>NUCLEOTIDE SEQUENCE</scope>
</reference>
<keyword evidence="2" id="KW-0804">Transcription</keyword>
<proteinExistence type="predicted"/>
<dbReference type="Gene3D" id="1.10.287.180">
    <property type="entry name" value="Transcription elongation factor, GreA/GreB, N-terminal domain"/>
    <property type="match status" value="1"/>
</dbReference>
<name>A0A382KNE1_9ZZZZ</name>
<dbReference type="InterPro" id="IPR023459">
    <property type="entry name" value="Tscrpt_elong_fac_GreA/B_fam"/>
</dbReference>
<dbReference type="SUPFAM" id="SSF54534">
    <property type="entry name" value="FKBP-like"/>
    <property type="match status" value="1"/>
</dbReference>
<evidence type="ECO:0000313" key="5">
    <source>
        <dbReference type="EMBL" id="SVC24201.1"/>
    </source>
</evidence>
<dbReference type="GO" id="GO:0070063">
    <property type="term" value="F:RNA polymerase binding"/>
    <property type="evidence" value="ECO:0007669"/>
    <property type="project" value="InterPro"/>
</dbReference>
<sequence>DLKENAEYKAAKERQTFLQARISLLQKRISDVTSLDIEKIPRDRSGLGSTLFLTDIQTGKEKKFHLVFPEDVDPDAGKISPGSPIGRALMGKQKGDEVIVSLPEKKIEYEVIRVNTIHDKSKDDN</sequence>
<dbReference type="InterPro" id="IPR022691">
    <property type="entry name" value="Tscrpt_elong_fac_GreA/B_N"/>
</dbReference>
<feature type="domain" description="Transcription elongation factor GreA/GreB N-terminal" evidence="4">
    <location>
        <begin position="1"/>
        <end position="31"/>
    </location>
</feature>